<proteinExistence type="predicted"/>
<protein>
    <submittedName>
        <fullName evidence="2">Uncharacterized protein</fullName>
    </submittedName>
</protein>
<evidence type="ECO:0000313" key="2">
    <source>
        <dbReference type="EMBL" id="KAG2498539.1"/>
    </source>
</evidence>
<feature type="compositionally biased region" description="Pro residues" evidence="1">
    <location>
        <begin position="151"/>
        <end position="164"/>
    </location>
</feature>
<keyword evidence="3" id="KW-1185">Reference proteome</keyword>
<feature type="region of interest" description="Disordered" evidence="1">
    <location>
        <begin position="1"/>
        <end position="381"/>
    </location>
</feature>
<feature type="compositionally biased region" description="Gly residues" evidence="1">
    <location>
        <begin position="138"/>
        <end position="149"/>
    </location>
</feature>
<evidence type="ECO:0000313" key="3">
    <source>
        <dbReference type="Proteomes" id="UP000612055"/>
    </source>
</evidence>
<gene>
    <name evidence="2" type="ORF">HYH03_003290</name>
</gene>
<dbReference type="AlphaFoldDB" id="A0A835YB94"/>
<feature type="compositionally biased region" description="Low complexity" evidence="1">
    <location>
        <begin position="342"/>
        <end position="353"/>
    </location>
</feature>
<feature type="compositionally biased region" description="Low complexity" evidence="1">
    <location>
        <begin position="1"/>
        <end position="15"/>
    </location>
</feature>
<feature type="compositionally biased region" description="Low complexity" evidence="1">
    <location>
        <begin position="414"/>
        <end position="435"/>
    </location>
</feature>
<reference evidence="2" key="1">
    <citation type="journal article" date="2020" name="bioRxiv">
        <title>Comparative genomics of Chlamydomonas.</title>
        <authorList>
            <person name="Craig R.J."/>
            <person name="Hasan A.R."/>
            <person name="Ness R.W."/>
            <person name="Keightley P.D."/>
        </authorList>
    </citation>
    <scope>NUCLEOTIDE SEQUENCE</scope>
    <source>
        <strain evidence="2">CCAP 11/70</strain>
    </source>
</reference>
<accession>A0A835YB94</accession>
<name>A0A835YB94_9CHLO</name>
<feature type="compositionally biased region" description="Low complexity" evidence="1">
    <location>
        <begin position="267"/>
        <end position="299"/>
    </location>
</feature>
<comment type="caution">
    <text evidence="2">The sequence shown here is derived from an EMBL/GenBank/DDBJ whole genome shotgun (WGS) entry which is preliminary data.</text>
</comment>
<evidence type="ECO:0000256" key="1">
    <source>
        <dbReference type="SAM" id="MobiDB-lite"/>
    </source>
</evidence>
<organism evidence="2 3">
    <name type="scientific">Edaphochlamys debaryana</name>
    <dbReference type="NCBI Taxonomy" id="47281"/>
    <lineage>
        <taxon>Eukaryota</taxon>
        <taxon>Viridiplantae</taxon>
        <taxon>Chlorophyta</taxon>
        <taxon>core chlorophytes</taxon>
        <taxon>Chlorophyceae</taxon>
        <taxon>CS clade</taxon>
        <taxon>Chlamydomonadales</taxon>
        <taxon>Chlamydomonadales incertae sedis</taxon>
        <taxon>Edaphochlamys</taxon>
    </lineage>
</organism>
<feature type="region of interest" description="Disordered" evidence="1">
    <location>
        <begin position="393"/>
        <end position="486"/>
    </location>
</feature>
<feature type="compositionally biased region" description="Low complexity" evidence="1">
    <location>
        <begin position="70"/>
        <end position="87"/>
    </location>
</feature>
<feature type="compositionally biased region" description="Low complexity" evidence="1">
    <location>
        <begin position="97"/>
        <end position="137"/>
    </location>
</feature>
<feature type="compositionally biased region" description="Gly residues" evidence="1">
    <location>
        <begin position="56"/>
        <end position="69"/>
    </location>
</feature>
<sequence length="509" mass="47444">MACACAPAEAAAPAECPDHSLEDSGSGSVEAAGECRSGRDSTIERPPQALPPLPGPGGLGPGSSAGGSDGSLLSTSSSGVGTSTSAGTGVGTGVGTNTGASGALSGTGAARAASSPSGARLLPPVSSQAGTHTSSGASGAGTLGPGGPGSPSAPPGPGPGPPSPVGRSSSVTRGTGGDGTAPSKRALMTQRSTRARAPVEPPAAGGRGGDGDRGGSPRGAGGGSGDSGACGGSPSCRLGLPRSYSRRSLDPGPWRSGPAAGPGSGDGPESPTRLLHSPSGLRRGSSGLALVRPPGLGPSTAPPPTAGGPADSISGGCEAQGSPQSASSPLLRSPMLPPGLPSRPSMRRGAAAGSLGGADSPTAAATAGITSPGASAAMGPRFSGAPAALQALRGSPCYRRPRDSSNPDLGGGNPPASASASAPAPASCSSPTRASRVMALLMGPGGSGGGDGGGSGAGGGGEAAHQGSPGRPPPRALSSPLGREPLSVGAVTEGAFIERTNSSLLLPAL</sequence>
<feature type="compositionally biased region" description="Gly residues" evidence="1">
    <location>
        <begin position="443"/>
        <end position="462"/>
    </location>
</feature>
<dbReference type="EMBL" id="JAEHOE010000009">
    <property type="protein sequence ID" value="KAG2498539.1"/>
    <property type="molecule type" value="Genomic_DNA"/>
</dbReference>
<dbReference type="Proteomes" id="UP000612055">
    <property type="component" value="Unassembled WGS sequence"/>
</dbReference>
<feature type="compositionally biased region" description="Gly residues" evidence="1">
    <location>
        <begin position="216"/>
        <end position="231"/>
    </location>
</feature>